<keyword evidence="1" id="KW-0812">Transmembrane</keyword>
<dbReference type="EMBL" id="MN739004">
    <property type="protein sequence ID" value="QHT34674.1"/>
    <property type="molecule type" value="Genomic_DNA"/>
</dbReference>
<name>A0A6C0EZS4_9ZZZZ</name>
<sequence length="325" mass="38306">MHMHMHDILSSLIDNVNNKIINENDNRILDLDITMSGGAFNSNYLVGCLYFLREMQEKKLIRIHRMSSCSASSLIAFLFLTNNLELFQEKLYEMIVTSFRSNKTFIFTESNFQSITGIIKCSLPPDDETTLKMVNKKLYITYFDVKRRRKIVKKKYKTVKDIFETIKKSSYIPHITMNKLVYRNRYMDGCTPHIFENGKRKQLFISMIGKDKIKDSMILKNDKNGVHKIINGMLDAYYFFFRGCVGTSMCSYVDHWSYLTNIKYKLLNMVLLVFCYVLYFYIFYIKGPLFLYAEHGSNEIEVKIGMVIFSILKKLLHTLIEHYCL</sequence>
<dbReference type="SUPFAM" id="SSF52151">
    <property type="entry name" value="FabD/lysophospholipase-like"/>
    <property type="match status" value="1"/>
</dbReference>
<keyword evidence="1" id="KW-0472">Membrane</keyword>
<feature type="transmembrane region" description="Helical" evidence="1">
    <location>
        <begin position="33"/>
        <end position="52"/>
    </location>
</feature>
<organism evidence="2">
    <name type="scientific">viral metagenome</name>
    <dbReference type="NCBI Taxonomy" id="1070528"/>
    <lineage>
        <taxon>unclassified sequences</taxon>
        <taxon>metagenomes</taxon>
        <taxon>organismal metagenomes</taxon>
    </lineage>
</organism>
<dbReference type="InterPro" id="IPR016035">
    <property type="entry name" value="Acyl_Trfase/lysoPLipase"/>
</dbReference>
<accession>A0A6C0EZS4</accession>
<proteinExistence type="predicted"/>
<evidence type="ECO:0000256" key="1">
    <source>
        <dbReference type="SAM" id="Phobius"/>
    </source>
</evidence>
<evidence type="ECO:0008006" key="3">
    <source>
        <dbReference type="Google" id="ProtNLM"/>
    </source>
</evidence>
<reference evidence="2" key="1">
    <citation type="journal article" date="2020" name="Nature">
        <title>Giant virus diversity and host interactions through global metagenomics.</title>
        <authorList>
            <person name="Schulz F."/>
            <person name="Roux S."/>
            <person name="Paez-Espino D."/>
            <person name="Jungbluth S."/>
            <person name="Walsh D.A."/>
            <person name="Denef V.J."/>
            <person name="McMahon K.D."/>
            <person name="Konstantinidis K.T."/>
            <person name="Eloe-Fadrosh E.A."/>
            <person name="Kyrpides N.C."/>
            <person name="Woyke T."/>
        </authorList>
    </citation>
    <scope>NUCLEOTIDE SEQUENCE</scope>
    <source>
        <strain evidence="2">GVMAG-M-3300009163-63</strain>
    </source>
</reference>
<protein>
    <recommendedName>
        <fullName evidence="3">PNPLA domain-containing protein</fullName>
    </recommendedName>
</protein>
<feature type="transmembrane region" description="Helical" evidence="1">
    <location>
        <begin position="266"/>
        <end position="285"/>
    </location>
</feature>
<dbReference type="AlphaFoldDB" id="A0A6C0EZS4"/>
<evidence type="ECO:0000313" key="2">
    <source>
        <dbReference type="EMBL" id="QHT34674.1"/>
    </source>
</evidence>
<keyword evidence="1" id="KW-1133">Transmembrane helix</keyword>